<dbReference type="EC" id="4.1.1.31" evidence="4 10"/>
<evidence type="ECO:0000256" key="6">
    <source>
        <dbReference type="ARBA" id="ARBA00022842"/>
    </source>
</evidence>
<dbReference type="GO" id="GO:0000287">
    <property type="term" value="F:magnesium ion binding"/>
    <property type="evidence" value="ECO:0007669"/>
    <property type="project" value="UniProtKB-UniRule"/>
</dbReference>
<feature type="active site" evidence="10 12">
    <location>
        <position position="683"/>
    </location>
</feature>
<evidence type="ECO:0000256" key="1">
    <source>
        <dbReference type="ARBA" id="ARBA00001946"/>
    </source>
</evidence>
<evidence type="ECO:0000256" key="8">
    <source>
        <dbReference type="ARBA" id="ARBA00023300"/>
    </source>
</evidence>
<accession>A0A8J7AI52</accession>
<reference evidence="14" key="1">
    <citation type="submission" date="2020-10" db="EMBL/GenBank/DDBJ databases">
        <authorList>
            <person name="Castelo-Branco R."/>
            <person name="Eusebio N."/>
            <person name="Adriana R."/>
            <person name="Vieira A."/>
            <person name="Brugerolle De Fraissinette N."/>
            <person name="Rezende De Castro R."/>
            <person name="Schneider M.P."/>
            <person name="Vasconcelos V."/>
            <person name="Leao P.N."/>
        </authorList>
    </citation>
    <scope>NUCLEOTIDE SEQUENCE</scope>
    <source>
        <strain evidence="14">LEGE 07310</strain>
    </source>
</reference>
<dbReference type="Proteomes" id="UP000636505">
    <property type="component" value="Unassembled WGS sequence"/>
</dbReference>
<dbReference type="PROSITE" id="PS00781">
    <property type="entry name" value="PEPCASE_1"/>
    <property type="match status" value="1"/>
</dbReference>
<evidence type="ECO:0000256" key="2">
    <source>
        <dbReference type="ARBA" id="ARBA00003670"/>
    </source>
</evidence>
<comment type="catalytic activity">
    <reaction evidence="9 10">
        <text>oxaloacetate + phosphate = phosphoenolpyruvate + hydrogencarbonate</text>
        <dbReference type="Rhea" id="RHEA:28370"/>
        <dbReference type="ChEBI" id="CHEBI:16452"/>
        <dbReference type="ChEBI" id="CHEBI:17544"/>
        <dbReference type="ChEBI" id="CHEBI:43474"/>
        <dbReference type="ChEBI" id="CHEBI:58702"/>
        <dbReference type="EC" id="4.1.1.31"/>
    </reaction>
</comment>
<keyword evidence="6 10" id="KW-0460">Magnesium</keyword>
<name>A0A8J7AI52_9CYAN</name>
<dbReference type="EMBL" id="JADEXG010000025">
    <property type="protein sequence ID" value="MBE9078013.1"/>
    <property type="molecule type" value="Genomic_DNA"/>
</dbReference>
<dbReference type="PRINTS" id="PR00150">
    <property type="entry name" value="PEPCARBXLASE"/>
</dbReference>
<feature type="compositionally biased region" description="Basic and acidic residues" evidence="13">
    <location>
        <begin position="139"/>
        <end position="158"/>
    </location>
</feature>
<gene>
    <name evidence="10 14" type="primary">ppc</name>
    <name evidence="14" type="ORF">IQ241_12035</name>
</gene>
<dbReference type="Gene3D" id="1.20.1440.90">
    <property type="entry name" value="Phosphoenolpyruvate/pyruvate domain"/>
    <property type="match status" value="1"/>
</dbReference>
<evidence type="ECO:0000256" key="3">
    <source>
        <dbReference type="ARBA" id="ARBA00008346"/>
    </source>
</evidence>
<dbReference type="SUPFAM" id="SSF51621">
    <property type="entry name" value="Phosphoenolpyruvate/pyruvate domain"/>
    <property type="match status" value="1"/>
</dbReference>
<evidence type="ECO:0000256" key="4">
    <source>
        <dbReference type="ARBA" id="ARBA00012305"/>
    </source>
</evidence>
<keyword evidence="15" id="KW-1185">Reference proteome</keyword>
<evidence type="ECO:0000256" key="10">
    <source>
        <dbReference type="HAMAP-Rule" id="MF_00595"/>
    </source>
</evidence>
<evidence type="ECO:0000256" key="5">
    <source>
        <dbReference type="ARBA" id="ARBA00022419"/>
    </source>
</evidence>
<evidence type="ECO:0000256" key="11">
    <source>
        <dbReference type="PROSITE-ProRule" id="PRU10111"/>
    </source>
</evidence>
<evidence type="ECO:0000256" key="13">
    <source>
        <dbReference type="SAM" id="MobiDB-lite"/>
    </source>
</evidence>
<feature type="region of interest" description="Disordered" evidence="13">
    <location>
        <begin position="135"/>
        <end position="158"/>
    </location>
</feature>
<comment type="caution">
    <text evidence="14">The sequence shown here is derived from an EMBL/GenBank/DDBJ whole genome shotgun (WGS) entry which is preliminary data.</text>
</comment>
<dbReference type="InterPro" id="IPR018129">
    <property type="entry name" value="PEP_COase_Lys_AS"/>
</dbReference>
<feature type="active site" evidence="10 11">
    <location>
        <position position="217"/>
    </location>
</feature>
<dbReference type="PANTHER" id="PTHR30523:SF6">
    <property type="entry name" value="PHOSPHOENOLPYRUVATE CARBOXYLASE"/>
    <property type="match status" value="1"/>
</dbReference>
<dbReference type="Pfam" id="PF00311">
    <property type="entry name" value="PEPcase"/>
    <property type="match status" value="1"/>
</dbReference>
<dbReference type="NCBIfam" id="NF000584">
    <property type="entry name" value="PRK00009.1"/>
    <property type="match status" value="1"/>
</dbReference>
<evidence type="ECO:0000256" key="9">
    <source>
        <dbReference type="ARBA" id="ARBA00048995"/>
    </source>
</evidence>
<keyword evidence="7 10" id="KW-0456">Lyase</keyword>
<dbReference type="RefSeq" id="WP_193907410.1">
    <property type="nucleotide sequence ID" value="NZ_JADEXG010000025.1"/>
</dbReference>
<dbReference type="GO" id="GO:0008964">
    <property type="term" value="F:phosphoenolpyruvate carboxylase activity"/>
    <property type="evidence" value="ECO:0007669"/>
    <property type="project" value="UniProtKB-UniRule"/>
</dbReference>
<dbReference type="PROSITE" id="PS00393">
    <property type="entry name" value="PEPCASE_2"/>
    <property type="match status" value="1"/>
</dbReference>
<evidence type="ECO:0000313" key="14">
    <source>
        <dbReference type="EMBL" id="MBE9078013.1"/>
    </source>
</evidence>
<proteinExistence type="inferred from homology"/>
<evidence type="ECO:0000256" key="12">
    <source>
        <dbReference type="PROSITE-ProRule" id="PRU10112"/>
    </source>
</evidence>
<comment type="subunit">
    <text evidence="10">Homotetramer.</text>
</comment>
<dbReference type="GO" id="GO:0006099">
    <property type="term" value="P:tricarboxylic acid cycle"/>
    <property type="evidence" value="ECO:0007669"/>
    <property type="project" value="InterPro"/>
</dbReference>
<dbReference type="AlphaFoldDB" id="A0A8J7AI52"/>
<evidence type="ECO:0000313" key="15">
    <source>
        <dbReference type="Proteomes" id="UP000636505"/>
    </source>
</evidence>
<dbReference type="PANTHER" id="PTHR30523">
    <property type="entry name" value="PHOSPHOENOLPYRUVATE CARBOXYLASE"/>
    <property type="match status" value="1"/>
</dbReference>
<dbReference type="GO" id="GO:0006107">
    <property type="term" value="P:oxaloacetate metabolic process"/>
    <property type="evidence" value="ECO:0007669"/>
    <property type="project" value="UniProtKB-UniRule"/>
</dbReference>
<dbReference type="GO" id="GO:0015977">
    <property type="term" value="P:carbon fixation"/>
    <property type="evidence" value="ECO:0007669"/>
    <property type="project" value="UniProtKB-UniRule"/>
</dbReference>
<evidence type="ECO:0000256" key="7">
    <source>
        <dbReference type="ARBA" id="ARBA00023239"/>
    </source>
</evidence>
<comment type="function">
    <text evidence="2 10">Forms oxaloacetate, a four-carbon dicarboxylic acid source for the tricarboxylic acid cycle.</text>
</comment>
<organism evidence="14 15">
    <name type="scientific">Vasconcelosia minhoensis LEGE 07310</name>
    <dbReference type="NCBI Taxonomy" id="915328"/>
    <lineage>
        <taxon>Bacteria</taxon>
        <taxon>Bacillati</taxon>
        <taxon>Cyanobacteriota</taxon>
        <taxon>Cyanophyceae</taxon>
        <taxon>Nodosilineales</taxon>
        <taxon>Cymatolegaceae</taxon>
        <taxon>Vasconcelosia</taxon>
        <taxon>Vasconcelosia minhoensis</taxon>
    </lineage>
</organism>
<protein>
    <recommendedName>
        <fullName evidence="5 10">Phosphoenolpyruvate carboxylase</fullName>
        <shortName evidence="10">PEPC</shortName>
        <shortName evidence="10">PEPCase</shortName>
        <ecNumber evidence="4 10">4.1.1.31</ecNumber>
    </recommendedName>
</protein>
<dbReference type="GO" id="GO:0005829">
    <property type="term" value="C:cytosol"/>
    <property type="evidence" value="ECO:0007669"/>
    <property type="project" value="TreeGrafter"/>
</dbReference>
<comment type="similarity">
    <text evidence="3 10">Belongs to the PEPCase type 1 family.</text>
</comment>
<comment type="cofactor">
    <cofactor evidence="1 10">
        <name>Mg(2+)</name>
        <dbReference type="ChEBI" id="CHEBI:18420"/>
    </cofactor>
</comment>
<dbReference type="InterPro" id="IPR021135">
    <property type="entry name" value="PEP_COase"/>
</dbReference>
<dbReference type="HAMAP" id="MF_00595">
    <property type="entry name" value="PEPcase_type1"/>
    <property type="match status" value="1"/>
</dbReference>
<keyword evidence="8 10" id="KW-0120">Carbon dioxide fixation</keyword>
<sequence length="1035" mass="117895">MSFTVSSHSPVASGLDSPTGLPETATYDWLLRHRLRSIEDTWAKVIEDECGLELVELLTRLRQMCAPDGQANPDRDASDVLPLIEDLSLDEAIRMARAFALYFQLINIVEQHYEQRGQQQQYRAAYEDAAISKAYGSQPDDRPEDGHGSPDGGATDRPDQANFLAELVEKSTSGPEAPKDVGTFYWLFPTLKRLNVPPQMIQRLINQLDVRLVFTAHPTEIVRHTIRDKQRRISDILHQLDRSEESARSIGLVSSWEVEGLQAQLKEEIRLWWRTDELHQFKPSVLDEVDFTLHYFDVVLFDTIPELHHRITRALQGTFPNLTPPQHSFCRFGSWVGSDRDGNPSVTPQVTWKTACFQRNLVLDKYMGSVQKLTHLLSLSLHWSEVLPDLLESLEQDQLQMPEIYDELAIRYRQEPYRLKLAYIEQRLKNTRDRSQKLYHGDYLQEEETVAQAGTLYRSGAEFLHELQLIQRNLKETGLVCQDLEKLICQAEIYSFTLAQLDVRQESTRHADALNEITEYLGILPKAYNDLTEAEKMDWLVAELKTRRPLIPGELPFSDKVQETVATFRMVRRLHQEFGPQICQSYIISMCHHASDLLEVLLLAKEAGLYDPATGTGGLMIVPLFETVEDLKRAPAVMRSLFELPLYRALLQGGYAELEVLQGGESQPMALQEIMLGYSDSNKDSGFLSSNWEIHKAQQSLQTLADGYTVALRIFHGRGGSVGRGGGPAYEAILAQPGRSVNGRIKITEQGEVLASKYNLPDLALYHLETVTTAVIQGSVLGSSFDEIEPWNEIMEELAARSRQHYRALIYEQPELVEFFHQVTPIQEISQLQISSRPARRGGKKDLSGLRAIPWVFSWTQTRFLLPAWYGVGTALQAYVDEAPEERLKLLRYFYTKWPFFKMVISKVEMTLAKVDLQIALHYVNQLSHPDKREQFQVLFDQIAEEFRLTREMVLAITGHQRLLDGDLALQRSVQLRNGTIVPLGFLQVALLKRLREYRDSAASGMVRSRYSRSELLRGAMLTINGIAAGMRNTG</sequence>
<dbReference type="InterPro" id="IPR033129">
    <property type="entry name" value="PEPCASE_His_AS"/>
</dbReference>
<dbReference type="InterPro" id="IPR022805">
    <property type="entry name" value="PEP_COase_bac/pln-type"/>
</dbReference>
<dbReference type="InterPro" id="IPR015813">
    <property type="entry name" value="Pyrv/PenolPyrv_kinase-like_dom"/>
</dbReference>